<feature type="region of interest" description="Disordered" evidence="2">
    <location>
        <begin position="179"/>
        <end position="216"/>
    </location>
</feature>
<reference evidence="4" key="1">
    <citation type="submission" date="2025-08" db="UniProtKB">
        <authorList>
            <consortium name="RefSeq"/>
        </authorList>
    </citation>
    <scope>IDENTIFICATION</scope>
    <source>
        <tissue evidence="4">Whole organism</tissue>
    </source>
</reference>
<dbReference type="Proteomes" id="UP000504606">
    <property type="component" value="Unplaced"/>
</dbReference>
<protein>
    <submittedName>
        <fullName evidence="4">Uncharacterized protein LOC127748837</fullName>
    </submittedName>
</protein>
<dbReference type="AlphaFoldDB" id="A0A9C6U229"/>
<organism evidence="3 4">
    <name type="scientific">Frankliniella occidentalis</name>
    <name type="common">Western flower thrips</name>
    <name type="synonym">Euthrips occidentalis</name>
    <dbReference type="NCBI Taxonomy" id="133901"/>
    <lineage>
        <taxon>Eukaryota</taxon>
        <taxon>Metazoa</taxon>
        <taxon>Ecdysozoa</taxon>
        <taxon>Arthropoda</taxon>
        <taxon>Hexapoda</taxon>
        <taxon>Insecta</taxon>
        <taxon>Pterygota</taxon>
        <taxon>Neoptera</taxon>
        <taxon>Paraneoptera</taxon>
        <taxon>Thysanoptera</taxon>
        <taxon>Terebrantia</taxon>
        <taxon>Thripoidea</taxon>
        <taxon>Thripidae</taxon>
        <taxon>Frankliniella</taxon>
    </lineage>
</organism>
<evidence type="ECO:0000256" key="1">
    <source>
        <dbReference type="SAM" id="Coils"/>
    </source>
</evidence>
<evidence type="ECO:0000256" key="2">
    <source>
        <dbReference type="SAM" id="MobiDB-lite"/>
    </source>
</evidence>
<feature type="coiled-coil region" evidence="1">
    <location>
        <begin position="260"/>
        <end position="300"/>
    </location>
</feature>
<feature type="compositionally biased region" description="Polar residues" evidence="2">
    <location>
        <begin position="184"/>
        <end position="195"/>
    </location>
</feature>
<keyword evidence="1" id="KW-0175">Coiled coil</keyword>
<sequence>MNIQMTERPMILTREEITRLIKLGQVQLRSKPPQPKPSSSQASSQASSSSSSQVFASAPSESQGKPSKAEGAVGEGTFHWPENLAKKLLDIVVPKKATDKSKNQTAFWREVATELGAGADGTQCRNKYFNLNKTRSSKKSAAHASGGAPANYTPSELYMEDLLSKLKDPIEIPENAVHKVSSPLAPTNNGESSGQAAVEKPYRKKPKTAHGSGTRHAVVRNTLQNQWIHYLKRSDERHQLRQEKEVRKVALMAEVMGFKREKLEVEKERLKFVRNKYEQKKLIQKRKEEQMKRLIEIEEERLVLLKNMLIAAEH</sequence>
<keyword evidence="3" id="KW-1185">Reference proteome</keyword>
<proteinExistence type="predicted"/>
<dbReference type="RefSeq" id="XP_052119938.1">
    <property type="nucleotide sequence ID" value="XM_052263978.1"/>
</dbReference>
<feature type="region of interest" description="Disordered" evidence="2">
    <location>
        <begin position="23"/>
        <end position="76"/>
    </location>
</feature>
<dbReference type="KEGG" id="foc:127748837"/>
<evidence type="ECO:0000313" key="4">
    <source>
        <dbReference type="RefSeq" id="XP_052119938.1"/>
    </source>
</evidence>
<feature type="compositionally biased region" description="Low complexity" evidence="2">
    <location>
        <begin position="37"/>
        <end position="62"/>
    </location>
</feature>
<gene>
    <name evidence="4" type="primary">LOC127748837</name>
</gene>
<accession>A0A9C6U229</accession>
<name>A0A9C6U229_FRAOC</name>
<dbReference type="GeneID" id="127748837"/>
<evidence type="ECO:0000313" key="3">
    <source>
        <dbReference type="Proteomes" id="UP000504606"/>
    </source>
</evidence>